<dbReference type="SUPFAM" id="SSF52096">
    <property type="entry name" value="ClpP/crotonase"/>
    <property type="match status" value="1"/>
</dbReference>
<evidence type="ECO:0000313" key="4">
    <source>
        <dbReference type="Proteomes" id="UP000267469"/>
    </source>
</evidence>
<accession>A0A3N0DRF9</accession>
<dbReference type="PANTHER" id="PTHR32060:SF22">
    <property type="entry name" value="CARBOXYL-TERMINAL-PROCESSING PEPTIDASE 3, CHLOROPLASTIC"/>
    <property type="match status" value="1"/>
</dbReference>
<protein>
    <submittedName>
        <fullName evidence="3">Peptidase S41</fullName>
    </submittedName>
</protein>
<keyword evidence="4" id="KW-1185">Reference proteome</keyword>
<dbReference type="InterPro" id="IPR005151">
    <property type="entry name" value="Tail-specific_protease"/>
</dbReference>
<dbReference type="Gene3D" id="3.30.750.44">
    <property type="match status" value="1"/>
</dbReference>
<evidence type="ECO:0000259" key="2">
    <source>
        <dbReference type="SMART" id="SM00245"/>
    </source>
</evidence>
<dbReference type="InterPro" id="IPR029045">
    <property type="entry name" value="ClpP/crotonase-like_dom_sf"/>
</dbReference>
<evidence type="ECO:0000313" key="3">
    <source>
        <dbReference type="EMBL" id="RNL77933.1"/>
    </source>
</evidence>
<name>A0A3N0DRF9_SINP1</name>
<feature type="signal peptide" evidence="1">
    <location>
        <begin position="1"/>
        <end position="20"/>
    </location>
</feature>
<dbReference type="AlphaFoldDB" id="A0A3N0DRF9"/>
<comment type="caution">
    <text evidence="3">The sequence shown here is derived from an EMBL/GenBank/DDBJ whole genome shotgun (WGS) entry which is preliminary data.</text>
</comment>
<dbReference type="OrthoDB" id="5480566at2"/>
<dbReference type="GO" id="GO:0008236">
    <property type="term" value="F:serine-type peptidase activity"/>
    <property type="evidence" value="ECO:0007669"/>
    <property type="project" value="InterPro"/>
</dbReference>
<dbReference type="SMART" id="SM00245">
    <property type="entry name" value="TSPc"/>
    <property type="match status" value="1"/>
</dbReference>
<dbReference type="PROSITE" id="PS51257">
    <property type="entry name" value="PROKAR_LIPOPROTEIN"/>
    <property type="match status" value="1"/>
</dbReference>
<dbReference type="Gene3D" id="3.90.226.10">
    <property type="entry name" value="2-enoyl-CoA Hydratase, Chain A, domain 1"/>
    <property type="match status" value="1"/>
</dbReference>
<dbReference type="RefSeq" id="WP_123217853.1">
    <property type="nucleotide sequence ID" value="NZ_RJTM01000154.1"/>
</dbReference>
<sequence>MIKKIYKAVFVNFRIFGLCAAMCMVAAFSSCSRDDESLTEPGRYSSEDITSYEDLFRVFWTVMDENYNYFYEEKERNNLDWDKVYAEYFPKFKALKTWEQEGYSNDEIGEESDIAESYFEEIINGITDQHFYVDITLPISSNVNYTKSYYSGMKKSSPLYYDKMETQSYMTDKVENGSLSYTGISNVFAYGGNLKSNPDIYYFTFNKFRLTSSFPLDLNKDDLLLDTPVSKLFIDRSELEENESLDAIENEELRRNIRDWTLEVYDAWYEALTEMLQSEILAREIDQFNQTEELTDALIEEAGKLDEIIEGLPSSSKYNAPDVGDDENAKSYVSNFGEKMRNLEFAYNFPSFDRLLNQIRDKDAQLLYSNFYNPLTRGDIKKLILDLRGNGGGAVIDFRSFTERLVTKEALVGYQRTKEGNGRFNYTPWVPVHTKPHPFGIPKDIPIVILTDKGSASMAEISTLGLKSQGDHVKSIGDYTAGATAGLSSDEDEYNGGTQAEEVGGVMSFYMPLMAFKDASGKVIEGIGIEPDVYVAPPTEEEIKDMEHNPEHRDRTLEKAIEVISGM</sequence>
<gene>
    <name evidence="3" type="ORF">ED312_20295</name>
</gene>
<organism evidence="3 4">
    <name type="scientific">Sinomicrobium pectinilyticum</name>
    <dbReference type="NCBI Taxonomy" id="1084421"/>
    <lineage>
        <taxon>Bacteria</taxon>
        <taxon>Pseudomonadati</taxon>
        <taxon>Bacteroidota</taxon>
        <taxon>Flavobacteriia</taxon>
        <taxon>Flavobacteriales</taxon>
        <taxon>Flavobacteriaceae</taxon>
        <taxon>Sinomicrobium</taxon>
    </lineage>
</organism>
<dbReference type="GO" id="GO:0006508">
    <property type="term" value="P:proteolysis"/>
    <property type="evidence" value="ECO:0007669"/>
    <property type="project" value="InterPro"/>
</dbReference>
<dbReference type="PANTHER" id="PTHR32060">
    <property type="entry name" value="TAIL-SPECIFIC PROTEASE"/>
    <property type="match status" value="1"/>
</dbReference>
<reference evidence="3 4" key="1">
    <citation type="submission" date="2018-10" db="EMBL/GenBank/DDBJ databases">
        <title>Sinomicrobium pectinilyticum sp. nov., a pectinase-producing bacterium isolated from alkaline and saline soil, and emended description of the genus Sinomicrobium.</title>
        <authorList>
            <person name="Cheng B."/>
            <person name="Li C."/>
            <person name="Lai Q."/>
            <person name="Du M."/>
            <person name="Shao Z."/>
            <person name="Xu P."/>
            <person name="Yang C."/>
        </authorList>
    </citation>
    <scope>NUCLEOTIDE SEQUENCE [LARGE SCALE GENOMIC DNA]</scope>
    <source>
        <strain evidence="3 4">5DNS001</strain>
    </source>
</reference>
<feature type="chain" id="PRO_5018128645" evidence="1">
    <location>
        <begin position="21"/>
        <end position="567"/>
    </location>
</feature>
<feature type="domain" description="Tail specific protease" evidence="2">
    <location>
        <begin position="291"/>
        <end position="536"/>
    </location>
</feature>
<evidence type="ECO:0000256" key="1">
    <source>
        <dbReference type="SAM" id="SignalP"/>
    </source>
</evidence>
<keyword evidence="1" id="KW-0732">Signal</keyword>
<dbReference type="Proteomes" id="UP000267469">
    <property type="component" value="Unassembled WGS sequence"/>
</dbReference>
<dbReference type="GO" id="GO:0004175">
    <property type="term" value="F:endopeptidase activity"/>
    <property type="evidence" value="ECO:0007669"/>
    <property type="project" value="TreeGrafter"/>
</dbReference>
<proteinExistence type="predicted"/>
<dbReference type="EMBL" id="RJTM01000154">
    <property type="protein sequence ID" value="RNL77933.1"/>
    <property type="molecule type" value="Genomic_DNA"/>
</dbReference>
<dbReference type="Pfam" id="PF03572">
    <property type="entry name" value="Peptidase_S41"/>
    <property type="match status" value="1"/>
</dbReference>